<keyword evidence="5 8" id="KW-1133">Transmembrane helix</keyword>
<dbReference type="EMBL" id="JBHTIT010000001">
    <property type="protein sequence ID" value="MFD0949221.1"/>
    <property type="molecule type" value="Genomic_DNA"/>
</dbReference>
<evidence type="ECO:0000256" key="3">
    <source>
        <dbReference type="ARBA" id="ARBA00022679"/>
    </source>
</evidence>
<keyword evidence="10" id="KW-1185">Reference proteome</keyword>
<dbReference type="Proteomes" id="UP001597044">
    <property type="component" value="Unassembled WGS sequence"/>
</dbReference>
<feature type="transmembrane region" description="Helical" evidence="8">
    <location>
        <begin position="53"/>
        <end position="78"/>
    </location>
</feature>
<organism evidence="9 10">
    <name type="scientific">Paraperlucidibaca wandonensis</name>
    <dbReference type="NCBI Taxonomy" id="1268273"/>
    <lineage>
        <taxon>Bacteria</taxon>
        <taxon>Pseudomonadati</taxon>
        <taxon>Pseudomonadota</taxon>
        <taxon>Gammaproteobacteria</taxon>
        <taxon>Moraxellales</taxon>
        <taxon>Moraxellaceae</taxon>
        <taxon>Paraperlucidibaca</taxon>
    </lineage>
</organism>
<dbReference type="GO" id="GO:0016757">
    <property type="term" value="F:glycosyltransferase activity"/>
    <property type="evidence" value="ECO:0007669"/>
    <property type="project" value="UniProtKB-KW"/>
</dbReference>
<protein>
    <submittedName>
        <fullName evidence="9">Glycosyltransferase family 87 protein</fullName>
        <ecNumber evidence="9">2.4.-.-</ecNumber>
    </submittedName>
</protein>
<reference evidence="10" key="1">
    <citation type="journal article" date="2019" name="Int. J. Syst. Evol. Microbiol.">
        <title>The Global Catalogue of Microorganisms (GCM) 10K type strain sequencing project: providing services to taxonomists for standard genome sequencing and annotation.</title>
        <authorList>
            <consortium name="The Broad Institute Genomics Platform"/>
            <consortium name="The Broad Institute Genome Sequencing Center for Infectious Disease"/>
            <person name="Wu L."/>
            <person name="Ma J."/>
        </authorList>
    </citation>
    <scope>NUCLEOTIDE SEQUENCE [LARGE SCALE GENOMIC DNA]</scope>
    <source>
        <strain evidence="10">CCUG 63419</strain>
    </source>
</reference>
<name>A0ABW3HH85_9GAMM</name>
<comment type="subcellular location">
    <subcellularLocation>
        <location evidence="1">Cell membrane</location>
        <topology evidence="1">Multi-pass membrane protein</topology>
    </subcellularLocation>
</comment>
<evidence type="ECO:0000256" key="6">
    <source>
        <dbReference type="ARBA" id="ARBA00023136"/>
    </source>
</evidence>
<dbReference type="InterPro" id="IPR018584">
    <property type="entry name" value="GT87"/>
</dbReference>
<evidence type="ECO:0000313" key="10">
    <source>
        <dbReference type="Proteomes" id="UP001597044"/>
    </source>
</evidence>
<evidence type="ECO:0000256" key="4">
    <source>
        <dbReference type="ARBA" id="ARBA00022692"/>
    </source>
</evidence>
<dbReference type="RefSeq" id="WP_379068643.1">
    <property type="nucleotide sequence ID" value="NZ_JBHTIT010000001.1"/>
</dbReference>
<keyword evidence="3 9" id="KW-0808">Transferase</keyword>
<evidence type="ECO:0000256" key="8">
    <source>
        <dbReference type="SAM" id="Phobius"/>
    </source>
</evidence>
<feature type="transmembrane region" description="Helical" evidence="8">
    <location>
        <begin position="90"/>
        <end position="113"/>
    </location>
</feature>
<keyword evidence="2" id="KW-1003">Cell membrane</keyword>
<keyword evidence="9" id="KW-0328">Glycosyltransferase</keyword>
<proteinExistence type="inferred from homology"/>
<dbReference type="Pfam" id="PF09594">
    <property type="entry name" value="GT87"/>
    <property type="match status" value="1"/>
</dbReference>
<evidence type="ECO:0000256" key="7">
    <source>
        <dbReference type="ARBA" id="ARBA00024033"/>
    </source>
</evidence>
<accession>A0ABW3HH85</accession>
<feature type="transmembrane region" description="Helical" evidence="8">
    <location>
        <begin position="120"/>
        <end position="139"/>
    </location>
</feature>
<keyword evidence="4 8" id="KW-0812">Transmembrane</keyword>
<gene>
    <name evidence="9" type="ORF">ACFQ0F_02260</name>
</gene>
<evidence type="ECO:0000313" key="9">
    <source>
        <dbReference type="EMBL" id="MFD0949221.1"/>
    </source>
</evidence>
<evidence type="ECO:0000256" key="5">
    <source>
        <dbReference type="ARBA" id="ARBA00022989"/>
    </source>
</evidence>
<sequence length="174" mass="18779">MELLFLPTSAFLTAALVGLAPYSIALTLYRLSGLIAFILAVSAPHYKRSVILLLIIAPMTSFNIIIGQNGLISAALLIGGLRLLSYHPSLAGVLFGLLAFKPIIGLLIPLLLLIRKDWSAFISASLTVVASALLPILLWGPEVWTLFFSQAIEVQQNTLHYATGIGMHLALKIF</sequence>
<dbReference type="EC" id="2.4.-.-" evidence="9"/>
<evidence type="ECO:0000256" key="1">
    <source>
        <dbReference type="ARBA" id="ARBA00004651"/>
    </source>
</evidence>
<comment type="similarity">
    <text evidence="7">Belongs to the glycosyltransferase 87 family.</text>
</comment>
<comment type="caution">
    <text evidence="9">The sequence shown here is derived from an EMBL/GenBank/DDBJ whole genome shotgun (WGS) entry which is preliminary data.</text>
</comment>
<keyword evidence="6 8" id="KW-0472">Membrane</keyword>
<evidence type="ECO:0000256" key="2">
    <source>
        <dbReference type="ARBA" id="ARBA00022475"/>
    </source>
</evidence>